<dbReference type="Pfam" id="PF01061">
    <property type="entry name" value="ABC2_membrane"/>
    <property type="match status" value="1"/>
</dbReference>
<evidence type="ECO:0000256" key="4">
    <source>
        <dbReference type="ARBA" id="ARBA00022475"/>
    </source>
</evidence>
<feature type="transmembrane region" description="Helical" evidence="9">
    <location>
        <begin position="209"/>
        <end position="227"/>
    </location>
</feature>
<evidence type="ECO:0000313" key="11">
    <source>
        <dbReference type="EMBL" id="CAF0705297.1"/>
    </source>
</evidence>
<keyword evidence="3 9" id="KW-0813">Transport</keyword>
<feature type="transmembrane region" description="Helical" evidence="9">
    <location>
        <begin position="270"/>
        <end position="288"/>
    </location>
</feature>
<protein>
    <recommendedName>
        <fullName evidence="9">Transport permease protein</fullName>
    </recommendedName>
</protein>
<accession>A0A8J2BMB0</accession>
<dbReference type="GO" id="GO:0015920">
    <property type="term" value="P:lipopolysaccharide transport"/>
    <property type="evidence" value="ECO:0007669"/>
    <property type="project" value="TreeGrafter"/>
</dbReference>
<dbReference type="RefSeq" id="WP_174582645.1">
    <property type="nucleotide sequence ID" value="NZ_CAJNOB010000071.1"/>
</dbReference>
<evidence type="ECO:0000256" key="8">
    <source>
        <dbReference type="ARBA" id="ARBA00023136"/>
    </source>
</evidence>
<dbReference type="GO" id="GO:0005886">
    <property type="term" value="C:plasma membrane"/>
    <property type="evidence" value="ECO:0007669"/>
    <property type="project" value="UniProtKB-SubCell"/>
</dbReference>
<dbReference type="AlphaFoldDB" id="A0A8J2BMB0"/>
<dbReference type="Proteomes" id="UP000663859">
    <property type="component" value="Unassembled WGS sequence"/>
</dbReference>
<proteinExistence type="inferred from homology"/>
<feature type="transmembrane region" description="Helical" evidence="9">
    <location>
        <begin position="100"/>
        <end position="118"/>
    </location>
</feature>
<feature type="domain" description="ABC transmembrane type-2" evidence="10">
    <location>
        <begin position="61"/>
        <end position="290"/>
    </location>
</feature>
<dbReference type="EMBL" id="CAJNOB010000071">
    <property type="protein sequence ID" value="CAF0705297.1"/>
    <property type="molecule type" value="Genomic_DNA"/>
</dbReference>
<dbReference type="InterPro" id="IPR047817">
    <property type="entry name" value="ABC2_TM_bact-type"/>
</dbReference>
<keyword evidence="5" id="KW-0997">Cell inner membrane</keyword>
<dbReference type="PROSITE" id="PS51012">
    <property type="entry name" value="ABC_TM2"/>
    <property type="match status" value="1"/>
</dbReference>
<dbReference type="PANTHER" id="PTHR30413:SF8">
    <property type="entry name" value="TRANSPORT PERMEASE PROTEIN"/>
    <property type="match status" value="1"/>
</dbReference>
<evidence type="ECO:0000259" key="10">
    <source>
        <dbReference type="PROSITE" id="PS51012"/>
    </source>
</evidence>
<feature type="transmembrane region" description="Helical" evidence="9">
    <location>
        <begin position="23"/>
        <end position="40"/>
    </location>
</feature>
<feature type="transmembrane region" description="Helical" evidence="9">
    <location>
        <begin position="178"/>
        <end position="197"/>
    </location>
</feature>
<evidence type="ECO:0000313" key="12">
    <source>
        <dbReference type="Proteomes" id="UP000663859"/>
    </source>
</evidence>
<keyword evidence="6 9" id="KW-0812">Transmembrane</keyword>
<evidence type="ECO:0000256" key="2">
    <source>
        <dbReference type="ARBA" id="ARBA00007783"/>
    </source>
</evidence>
<dbReference type="PANTHER" id="PTHR30413">
    <property type="entry name" value="INNER MEMBRANE TRANSPORT PERMEASE"/>
    <property type="match status" value="1"/>
</dbReference>
<dbReference type="InterPro" id="IPR013525">
    <property type="entry name" value="ABC2_TM"/>
</dbReference>
<gene>
    <name evidence="11" type="ORF">MPNT_90047</name>
</gene>
<keyword evidence="8 9" id="KW-0472">Membrane</keyword>
<comment type="caution">
    <text evidence="11">The sequence shown here is derived from an EMBL/GenBank/DDBJ whole genome shotgun (WGS) entry which is preliminary data.</text>
</comment>
<evidence type="ECO:0000256" key="9">
    <source>
        <dbReference type="RuleBase" id="RU361157"/>
    </source>
</evidence>
<keyword evidence="7 9" id="KW-1133">Transmembrane helix</keyword>
<feature type="transmembrane region" description="Helical" evidence="9">
    <location>
        <begin position="139"/>
        <end position="172"/>
    </location>
</feature>
<evidence type="ECO:0000256" key="3">
    <source>
        <dbReference type="ARBA" id="ARBA00022448"/>
    </source>
</evidence>
<comment type="subcellular location">
    <subcellularLocation>
        <location evidence="1">Cell inner membrane</location>
        <topology evidence="1">Multi-pass membrane protein</topology>
    </subcellularLocation>
    <subcellularLocation>
        <location evidence="9">Cell membrane</location>
        <topology evidence="9">Multi-pass membrane protein</topology>
    </subcellularLocation>
</comment>
<keyword evidence="12" id="KW-1185">Reference proteome</keyword>
<dbReference type="GO" id="GO:0140359">
    <property type="term" value="F:ABC-type transporter activity"/>
    <property type="evidence" value="ECO:0007669"/>
    <property type="project" value="InterPro"/>
</dbReference>
<organism evidence="11 12">
    <name type="scientific">Candidatus Methylacidithermus pantelleriae</name>
    <dbReference type="NCBI Taxonomy" id="2744239"/>
    <lineage>
        <taxon>Bacteria</taxon>
        <taxon>Pseudomonadati</taxon>
        <taxon>Verrucomicrobiota</taxon>
        <taxon>Methylacidiphilae</taxon>
        <taxon>Methylacidiphilales</taxon>
        <taxon>Methylacidiphilaceae</taxon>
        <taxon>Candidatus Methylacidithermus</taxon>
    </lineage>
</organism>
<keyword evidence="4 9" id="KW-1003">Cell membrane</keyword>
<comment type="similarity">
    <text evidence="2 9">Belongs to the ABC-2 integral membrane protein family.</text>
</comment>
<evidence type="ECO:0000256" key="1">
    <source>
        <dbReference type="ARBA" id="ARBA00004429"/>
    </source>
</evidence>
<evidence type="ECO:0000256" key="7">
    <source>
        <dbReference type="ARBA" id="ARBA00022989"/>
    </source>
</evidence>
<sequence>MSPVQLGRRALALVSPTGQGDTFWWRFLLPWNALAYFYRYRYLIAQLAWREIAGRYKGTHLGVLWSLVNPLLLLGVFLLVFGLIFEGKFNRGIGETRTDYALGLFCGLSIFNFVAEVISRSPTLLVSNANYVTKVVFPLEVLGLAMVLGAFVHLLLNFSILLLGCWVFHGALPPTTPIALFLFIPLGLLGLGIAWTLSALGVFVRDVTAVLETGIQVLMYGSAIFYSPDLIPRKLAWVELLIRFNPIAQIINETRRAIVFGFPLNEERCLYVWIVGGVGAFIGLAFFLRSRHAFADVL</sequence>
<feature type="transmembrane region" description="Helical" evidence="9">
    <location>
        <begin position="61"/>
        <end position="85"/>
    </location>
</feature>
<evidence type="ECO:0000256" key="5">
    <source>
        <dbReference type="ARBA" id="ARBA00022519"/>
    </source>
</evidence>
<reference evidence="11" key="1">
    <citation type="submission" date="2021-02" db="EMBL/GenBank/DDBJ databases">
        <authorList>
            <person name="Cremers G."/>
            <person name="Picone N."/>
        </authorList>
    </citation>
    <scope>NUCLEOTIDE SEQUENCE</scope>
    <source>
        <strain evidence="11">PQ17</strain>
    </source>
</reference>
<evidence type="ECO:0000256" key="6">
    <source>
        <dbReference type="ARBA" id="ARBA00022692"/>
    </source>
</evidence>
<name>A0A8J2BMB0_9BACT</name>